<dbReference type="STRING" id="211460.YH63_08115"/>
<dbReference type="NCBIfam" id="NF033788">
    <property type="entry name" value="HTH_metalloreg"/>
    <property type="match status" value="1"/>
</dbReference>
<protein>
    <submittedName>
        <fullName evidence="2">Helix-turn-helix transcriptional regulator</fullName>
    </submittedName>
</protein>
<name>A0A4U6BNB3_9BRAD</name>
<dbReference type="InterPro" id="IPR011991">
    <property type="entry name" value="ArsR-like_HTH"/>
</dbReference>
<dbReference type="PANTHER" id="PTHR38600">
    <property type="entry name" value="TRANSCRIPTIONAL REGULATORY PROTEIN"/>
    <property type="match status" value="1"/>
</dbReference>
<dbReference type="PROSITE" id="PS50987">
    <property type="entry name" value="HTH_ARSR_2"/>
    <property type="match status" value="1"/>
</dbReference>
<dbReference type="CDD" id="cd00090">
    <property type="entry name" value="HTH_ARSR"/>
    <property type="match status" value="1"/>
</dbReference>
<dbReference type="PANTHER" id="PTHR38600:SF2">
    <property type="entry name" value="SLL0088 PROTEIN"/>
    <property type="match status" value="1"/>
</dbReference>
<dbReference type="InterPro" id="IPR036390">
    <property type="entry name" value="WH_DNA-bd_sf"/>
</dbReference>
<dbReference type="SMART" id="SM00418">
    <property type="entry name" value="HTH_ARSR"/>
    <property type="match status" value="1"/>
</dbReference>
<dbReference type="RefSeq" id="WP_046827594.1">
    <property type="nucleotide sequence ID" value="NZ_LBIA02000001.1"/>
</dbReference>
<proteinExistence type="predicted"/>
<dbReference type="OrthoDB" id="9790747at2"/>
<dbReference type="InterPro" id="IPR036388">
    <property type="entry name" value="WH-like_DNA-bd_sf"/>
</dbReference>
<dbReference type="Gene3D" id="1.10.10.10">
    <property type="entry name" value="Winged helix-like DNA-binding domain superfamily/Winged helix DNA-binding domain"/>
    <property type="match status" value="1"/>
</dbReference>
<feature type="domain" description="HTH arsR-type" evidence="1">
    <location>
        <begin position="1"/>
        <end position="94"/>
    </location>
</feature>
<evidence type="ECO:0000259" key="1">
    <source>
        <dbReference type="PROSITE" id="PS50987"/>
    </source>
</evidence>
<dbReference type="PRINTS" id="PR00778">
    <property type="entry name" value="HTHARSR"/>
</dbReference>
<organism evidence="2 3">
    <name type="scientific">Afipia massiliensis</name>
    <dbReference type="NCBI Taxonomy" id="211460"/>
    <lineage>
        <taxon>Bacteria</taxon>
        <taxon>Pseudomonadati</taxon>
        <taxon>Pseudomonadota</taxon>
        <taxon>Alphaproteobacteria</taxon>
        <taxon>Hyphomicrobiales</taxon>
        <taxon>Nitrobacteraceae</taxon>
        <taxon>Afipia</taxon>
    </lineage>
</organism>
<evidence type="ECO:0000313" key="2">
    <source>
        <dbReference type="EMBL" id="TKT71879.1"/>
    </source>
</evidence>
<accession>A0A4U6BNB3</accession>
<dbReference type="SUPFAM" id="SSF46785">
    <property type="entry name" value="Winged helix' DNA-binding domain"/>
    <property type="match status" value="1"/>
</dbReference>
<dbReference type="GO" id="GO:0003700">
    <property type="term" value="F:DNA-binding transcription factor activity"/>
    <property type="evidence" value="ECO:0007669"/>
    <property type="project" value="InterPro"/>
</dbReference>
<dbReference type="Proteomes" id="UP000034832">
    <property type="component" value="Unassembled WGS sequence"/>
</dbReference>
<comment type="caution">
    <text evidence="2">The sequence shown here is derived from an EMBL/GenBank/DDBJ whole genome shotgun (WGS) entry which is preliminary data.</text>
</comment>
<gene>
    <name evidence="2" type="ORF">YH63_010875</name>
</gene>
<dbReference type="EMBL" id="LBIA02000001">
    <property type="protein sequence ID" value="TKT71879.1"/>
    <property type="molecule type" value="Genomic_DNA"/>
</dbReference>
<dbReference type="AlphaFoldDB" id="A0A4U6BNB3"/>
<reference evidence="2" key="1">
    <citation type="submission" date="2019-04" db="EMBL/GenBank/DDBJ databases">
        <title>Whole genome sequencing of cave bacteria.</title>
        <authorList>
            <person name="Gan H.M."/>
            <person name="Barton H."/>
            <person name="Savka M.A."/>
        </authorList>
    </citation>
    <scope>NUCLEOTIDE SEQUENCE [LARGE SCALE GENOMIC DNA]</scope>
    <source>
        <strain evidence="2">LC387</strain>
    </source>
</reference>
<keyword evidence="3" id="KW-1185">Reference proteome</keyword>
<dbReference type="Pfam" id="PF12840">
    <property type="entry name" value="HTH_20"/>
    <property type="match status" value="1"/>
</dbReference>
<evidence type="ECO:0000313" key="3">
    <source>
        <dbReference type="Proteomes" id="UP000034832"/>
    </source>
</evidence>
<sequence length="114" mass="12850">MTNQQDRLNDTFHALADPTRRAVLAKLTSGPATVSDLAQPFSMALPTFLQHLKVLEECGLVRSKKVGRVRTCHLKPKQLAAAEDWIGAQRTLWTKRLDQLDDYLRHLNATETAK</sequence>
<dbReference type="InterPro" id="IPR001845">
    <property type="entry name" value="HTH_ArsR_DNA-bd_dom"/>
</dbReference>